<keyword evidence="1" id="KW-1133">Transmembrane helix</keyword>
<dbReference type="InterPro" id="IPR012392">
    <property type="entry name" value="3-ktacl-CoA_syn"/>
</dbReference>
<evidence type="ECO:0000313" key="3">
    <source>
        <dbReference type="EMBL" id="PNH11266.1"/>
    </source>
</evidence>
<proteinExistence type="predicted"/>
<evidence type="ECO:0000256" key="1">
    <source>
        <dbReference type="SAM" id="Phobius"/>
    </source>
</evidence>
<feature type="transmembrane region" description="Helical" evidence="1">
    <location>
        <begin position="41"/>
        <end position="65"/>
    </location>
</feature>
<keyword evidence="4" id="KW-1185">Reference proteome</keyword>
<dbReference type="AlphaFoldDB" id="A0A2J8AFI8"/>
<comment type="caution">
    <text evidence="3">The sequence shown here is derived from an EMBL/GenBank/DDBJ whole genome shotgun (WGS) entry which is preliminary data.</text>
</comment>
<protein>
    <submittedName>
        <fullName evidence="3">3-ketoacyl-CoA synthase 11</fullName>
    </submittedName>
</protein>
<dbReference type="GO" id="GO:0016747">
    <property type="term" value="F:acyltransferase activity, transferring groups other than amino-acyl groups"/>
    <property type="evidence" value="ECO:0007669"/>
    <property type="project" value="InterPro"/>
</dbReference>
<evidence type="ECO:0000313" key="4">
    <source>
        <dbReference type="Proteomes" id="UP000236333"/>
    </source>
</evidence>
<dbReference type="Proteomes" id="UP000236333">
    <property type="component" value="Unassembled WGS sequence"/>
</dbReference>
<dbReference type="InterPro" id="IPR013601">
    <property type="entry name" value="FAE1_typ3_polyketide_synth"/>
</dbReference>
<dbReference type="OrthoDB" id="329835at2759"/>
<dbReference type="Pfam" id="PF08392">
    <property type="entry name" value="FAE1_CUT1_RppA"/>
    <property type="match status" value="1"/>
</dbReference>
<keyword evidence="1" id="KW-0472">Membrane</keyword>
<feature type="domain" description="FAE" evidence="2">
    <location>
        <begin position="108"/>
        <end position="315"/>
    </location>
</feature>
<organism evidence="3 4">
    <name type="scientific">Tetrabaena socialis</name>
    <dbReference type="NCBI Taxonomy" id="47790"/>
    <lineage>
        <taxon>Eukaryota</taxon>
        <taxon>Viridiplantae</taxon>
        <taxon>Chlorophyta</taxon>
        <taxon>core chlorophytes</taxon>
        <taxon>Chlorophyceae</taxon>
        <taxon>CS clade</taxon>
        <taxon>Chlamydomonadales</taxon>
        <taxon>Tetrabaenaceae</taxon>
        <taxon>Tetrabaena</taxon>
    </lineage>
</organism>
<dbReference type="EMBL" id="PGGS01000033">
    <property type="protein sequence ID" value="PNH11266.1"/>
    <property type="molecule type" value="Genomic_DNA"/>
</dbReference>
<dbReference type="InterPro" id="IPR016039">
    <property type="entry name" value="Thiolase-like"/>
</dbReference>
<dbReference type="SUPFAM" id="SSF53901">
    <property type="entry name" value="Thiolase-like"/>
    <property type="match status" value="1"/>
</dbReference>
<keyword evidence="1" id="KW-0812">Transmembrane</keyword>
<dbReference type="Gene3D" id="3.40.47.10">
    <property type="match status" value="1"/>
</dbReference>
<name>A0A2J8AFI8_9CHLO</name>
<feature type="transmembrane region" description="Helical" evidence="1">
    <location>
        <begin position="86"/>
        <end position="110"/>
    </location>
</feature>
<dbReference type="GO" id="GO:0016020">
    <property type="term" value="C:membrane"/>
    <property type="evidence" value="ECO:0007669"/>
    <property type="project" value="InterPro"/>
</dbReference>
<dbReference type="PANTHER" id="PTHR31561">
    <property type="entry name" value="3-KETOACYL-COA SYNTHASE"/>
    <property type="match status" value="1"/>
</dbReference>
<dbReference type="GO" id="GO:0006633">
    <property type="term" value="P:fatty acid biosynthetic process"/>
    <property type="evidence" value="ECO:0007669"/>
    <property type="project" value="InterPro"/>
</dbReference>
<accession>A0A2J8AFI8</accession>
<reference evidence="3 4" key="1">
    <citation type="journal article" date="2017" name="Mol. Biol. Evol.">
        <title>The 4-celled Tetrabaena socialis nuclear genome reveals the essential components for genetic control of cell number at the origin of multicellularity in the volvocine lineage.</title>
        <authorList>
            <person name="Featherston J."/>
            <person name="Arakaki Y."/>
            <person name="Hanschen E.R."/>
            <person name="Ferris P.J."/>
            <person name="Michod R.E."/>
            <person name="Olson B.J.S.C."/>
            <person name="Nozaki H."/>
            <person name="Durand P.M."/>
        </authorList>
    </citation>
    <scope>NUCLEOTIDE SEQUENCE [LARGE SCALE GENOMIC DNA]</scope>
    <source>
        <strain evidence="3 4">NIES-571</strain>
    </source>
</reference>
<gene>
    <name evidence="3" type="ORF">TSOC_001889</name>
</gene>
<sequence length="317" mass="35267">MATAPSATATVTATAHGERAHSNLQFPDYRRNVALKYVKRGYTFLMAYLVTIAVVPLAGMLLLELANMYRTGELTRLASIAKQTDLSFNLVTVLVTIAALVAAICSYFLLRTRPVYLVDYQVFRADESWIATYARFMNGSRSCKRFTDEALEFQEKILVRSGLGQQTYLPPAVQVAPPQCTMANARLEFEEVVFPIVEQLLAKTGIHPKQIGILVLNCSLFNPTPSLAAMVINKFKMRSNILSYNLAGMGCSASPISIDLAKQLLQLHPSTYALVISTENITQNWYFGNDRDKLLPNCLFRVGGAAILLSNRRREAW</sequence>
<evidence type="ECO:0000259" key="2">
    <source>
        <dbReference type="Pfam" id="PF08392"/>
    </source>
</evidence>